<dbReference type="InterPro" id="IPR001623">
    <property type="entry name" value="DnaJ_domain"/>
</dbReference>
<reference evidence="2 3" key="1">
    <citation type="submission" date="2017-09" db="EMBL/GenBank/DDBJ databases">
        <title>Depth-based differentiation of microbial function through sediment-hosted aquifers and enrichment of novel symbionts in the deep terrestrial subsurface.</title>
        <authorList>
            <person name="Probst A.J."/>
            <person name="Ladd B."/>
            <person name="Jarett J.K."/>
            <person name="Geller-Mcgrath D.E."/>
            <person name="Sieber C.M."/>
            <person name="Emerson J.B."/>
            <person name="Anantharaman K."/>
            <person name="Thomas B.C."/>
            <person name="Malmstrom R."/>
            <person name="Stieglmeier M."/>
            <person name="Klingl A."/>
            <person name="Woyke T."/>
            <person name="Ryan C.M."/>
            <person name="Banfield J.F."/>
        </authorList>
    </citation>
    <scope>NUCLEOTIDE SEQUENCE [LARGE SCALE GENOMIC DNA]</scope>
    <source>
        <strain evidence="2">CG10_big_fil_rev_8_21_14_0_10_51_16</strain>
    </source>
</reference>
<keyword evidence="1" id="KW-0175">Coiled coil</keyword>
<comment type="caution">
    <text evidence="2">The sequence shown here is derived from an EMBL/GenBank/DDBJ whole genome shotgun (WGS) entry which is preliminary data.</text>
</comment>
<protein>
    <recommendedName>
        <fullName evidence="4">J domain-containing protein</fullName>
    </recommendedName>
</protein>
<dbReference type="SUPFAM" id="SSF46565">
    <property type="entry name" value="Chaperone J-domain"/>
    <property type="match status" value="1"/>
</dbReference>
<evidence type="ECO:0008006" key="4">
    <source>
        <dbReference type="Google" id="ProtNLM"/>
    </source>
</evidence>
<organism evidence="2 3">
    <name type="scientific">Candidatus Vogelbacteria bacterium CG10_big_fil_rev_8_21_14_0_10_51_16</name>
    <dbReference type="NCBI Taxonomy" id="1975045"/>
    <lineage>
        <taxon>Bacteria</taxon>
        <taxon>Candidatus Vogeliibacteriota</taxon>
    </lineage>
</organism>
<dbReference type="EMBL" id="PCYI01000017">
    <property type="protein sequence ID" value="PIR44891.1"/>
    <property type="molecule type" value="Genomic_DNA"/>
</dbReference>
<evidence type="ECO:0000256" key="1">
    <source>
        <dbReference type="SAM" id="Coils"/>
    </source>
</evidence>
<feature type="coiled-coil region" evidence="1">
    <location>
        <begin position="85"/>
        <end position="112"/>
    </location>
</feature>
<evidence type="ECO:0000313" key="2">
    <source>
        <dbReference type="EMBL" id="PIR44891.1"/>
    </source>
</evidence>
<dbReference type="Gene3D" id="1.10.287.110">
    <property type="entry name" value="DnaJ domain"/>
    <property type="match status" value="1"/>
</dbReference>
<name>A0A2H0REA7_9BACT</name>
<proteinExistence type="predicted"/>
<sequence>MPAPKTQFVDEPLAKKRLRVAVARRRKALQLVIAEIEETREELHLIKLEYDRRIGRLYLRIEEIDEEIFEQRRLHDLLLKNIPIADAKRITAERARAQREREEAKAEDQGRLQEEINASAKKIKPAEREELKRVWRQLAFRFHPDLVASEEEKSRREHMMKRVNEAYNRSDLKGLQALAVESGEAQNEEVDDVSMENLEQNLMDIEACIRRMKQKLQAFHRSEWYAWKEGIATAKKKKQDFFAVHEKNTRKSVVAKERELAKIKEMVTAFK</sequence>
<dbReference type="InterPro" id="IPR036869">
    <property type="entry name" value="J_dom_sf"/>
</dbReference>
<gene>
    <name evidence="2" type="ORF">COV10_02335</name>
</gene>
<accession>A0A2H0REA7</accession>
<evidence type="ECO:0000313" key="3">
    <source>
        <dbReference type="Proteomes" id="UP000228767"/>
    </source>
</evidence>
<dbReference type="AlphaFoldDB" id="A0A2H0REA7"/>
<dbReference type="Proteomes" id="UP000228767">
    <property type="component" value="Unassembled WGS sequence"/>
</dbReference>
<dbReference type="CDD" id="cd06257">
    <property type="entry name" value="DnaJ"/>
    <property type="match status" value="1"/>
</dbReference>